<reference evidence="3" key="1">
    <citation type="submission" date="2021-02" db="EMBL/GenBank/DDBJ databases">
        <authorList>
            <person name="Dougan E. K."/>
            <person name="Rhodes N."/>
            <person name="Thang M."/>
            <person name="Chan C."/>
        </authorList>
    </citation>
    <scope>NUCLEOTIDE SEQUENCE</scope>
</reference>
<sequence length="242" mass="25218">MASSLGPDGKLASRRLVASSFDSIDPGGKLASRRLVASSPEPAAESPEYEAYTDDVLYGNGGPAMGRVQADQAAFRLATDCAKSVSGNFKDTLSASHLVLRIWEAAAQAIAKDLDAGRGISVQGLGVFGLSAPDRSDHRSPSGSGRNSEQERNALAHPRLPTFIASEEFTELHGLEAEESTDDAQSSGPRAKYSVASAARAADVTKEVAIAALSAFIFRMGQAMSTSRGPLAVTFAPLGTFT</sequence>
<feature type="non-terminal residue" evidence="3">
    <location>
        <position position="1"/>
    </location>
</feature>
<keyword evidence="4" id="KW-1185">Reference proteome</keyword>
<dbReference type="AlphaFoldDB" id="A0A813GL08"/>
<dbReference type="EMBL" id="CAJNNV010028755">
    <property type="protein sequence ID" value="CAE8625660.1"/>
    <property type="molecule type" value="Genomic_DNA"/>
</dbReference>
<evidence type="ECO:0000313" key="4">
    <source>
        <dbReference type="Proteomes" id="UP000654075"/>
    </source>
</evidence>
<evidence type="ECO:0000313" key="3">
    <source>
        <dbReference type="EMBL" id="CAE8625660.1"/>
    </source>
</evidence>
<protein>
    <recommendedName>
        <fullName evidence="2">CCDC81 HU domain-containing protein</fullName>
    </recommendedName>
</protein>
<dbReference type="Pfam" id="PF14908">
    <property type="entry name" value="HU-CCDC81_euk_1"/>
    <property type="match status" value="1"/>
</dbReference>
<evidence type="ECO:0000256" key="1">
    <source>
        <dbReference type="SAM" id="MobiDB-lite"/>
    </source>
</evidence>
<name>A0A813GL08_POLGL</name>
<feature type="domain" description="CCDC81 HU" evidence="2">
    <location>
        <begin position="94"/>
        <end position="176"/>
    </location>
</feature>
<proteinExistence type="predicted"/>
<dbReference type="Proteomes" id="UP000654075">
    <property type="component" value="Unassembled WGS sequence"/>
</dbReference>
<comment type="caution">
    <text evidence="3">The sequence shown here is derived from an EMBL/GenBank/DDBJ whole genome shotgun (WGS) entry which is preliminary data.</text>
</comment>
<accession>A0A813GL08</accession>
<organism evidence="3 4">
    <name type="scientific">Polarella glacialis</name>
    <name type="common">Dinoflagellate</name>
    <dbReference type="NCBI Taxonomy" id="89957"/>
    <lineage>
        <taxon>Eukaryota</taxon>
        <taxon>Sar</taxon>
        <taxon>Alveolata</taxon>
        <taxon>Dinophyceae</taxon>
        <taxon>Suessiales</taxon>
        <taxon>Suessiaceae</taxon>
        <taxon>Polarella</taxon>
    </lineage>
</organism>
<dbReference type="InterPro" id="IPR028034">
    <property type="entry name" value="HU-CCDC81"/>
</dbReference>
<gene>
    <name evidence="3" type="ORF">PGLA1383_LOCUS42642</name>
</gene>
<feature type="region of interest" description="Disordered" evidence="1">
    <location>
        <begin position="131"/>
        <end position="157"/>
    </location>
</feature>
<evidence type="ECO:0000259" key="2">
    <source>
        <dbReference type="Pfam" id="PF14908"/>
    </source>
</evidence>